<protein>
    <submittedName>
        <fullName evidence="1">Uncharacterized protein</fullName>
    </submittedName>
</protein>
<evidence type="ECO:0000313" key="2">
    <source>
        <dbReference type="Proteomes" id="UP000186303"/>
    </source>
</evidence>
<dbReference type="AlphaFoldDB" id="A0A1M8ABA2"/>
<gene>
    <name evidence="1" type="ORF">MSYG_4068</name>
</gene>
<proteinExistence type="predicted"/>
<name>A0A1M8ABA2_MALS4</name>
<dbReference type="EMBL" id="LT671827">
    <property type="protein sequence ID" value="SHO79718.1"/>
    <property type="molecule type" value="Genomic_DNA"/>
</dbReference>
<reference evidence="2" key="1">
    <citation type="journal article" date="2017" name="Nucleic Acids Res.">
        <title>Proteogenomics produces comprehensive and highly accurate protein-coding gene annotation in a complete genome assembly of Malassezia sympodialis.</title>
        <authorList>
            <person name="Zhu Y."/>
            <person name="Engstroem P.G."/>
            <person name="Tellgren-Roth C."/>
            <person name="Baudo C.D."/>
            <person name="Kennell J.C."/>
            <person name="Sun S."/>
            <person name="Billmyre R.B."/>
            <person name="Schroeder M.S."/>
            <person name="Andersson A."/>
            <person name="Holm T."/>
            <person name="Sigurgeirsson B."/>
            <person name="Wu G."/>
            <person name="Sankaranarayanan S.R."/>
            <person name="Siddharthan R."/>
            <person name="Sanyal K."/>
            <person name="Lundeberg J."/>
            <person name="Nystedt B."/>
            <person name="Boekhout T."/>
            <person name="Dawson T.L. Jr."/>
            <person name="Heitman J."/>
            <person name="Scheynius A."/>
            <person name="Lehtioe J."/>
        </authorList>
    </citation>
    <scope>NUCLEOTIDE SEQUENCE [LARGE SCALE GENOMIC DNA]</scope>
    <source>
        <strain evidence="2">ATCC 42132</strain>
    </source>
</reference>
<evidence type="ECO:0000313" key="1">
    <source>
        <dbReference type="EMBL" id="SHO79718.1"/>
    </source>
</evidence>
<dbReference type="Proteomes" id="UP000186303">
    <property type="component" value="Chromosome 7"/>
</dbReference>
<organism evidence="1 2">
    <name type="scientific">Malassezia sympodialis (strain ATCC 42132)</name>
    <name type="common">Atopic eczema-associated yeast</name>
    <dbReference type="NCBI Taxonomy" id="1230383"/>
    <lineage>
        <taxon>Eukaryota</taxon>
        <taxon>Fungi</taxon>
        <taxon>Dikarya</taxon>
        <taxon>Basidiomycota</taxon>
        <taxon>Ustilaginomycotina</taxon>
        <taxon>Malasseziomycetes</taxon>
        <taxon>Malasseziales</taxon>
        <taxon>Malasseziaceae</taxon>
        <taxon>Malassezia</taxon>
    </lineage>
</organism>
<accession>A0A1M8ABA2</accession>
<dbReference type="VEuPathDB" id="FungiDB:MSYG_4068"/>
<sequence length="71" mass="7412">MASVLSVLRPRKASTLSTCARRGAGRRGAVHRRHHVRAACGVSMHRRTAHEAVGCGGGAKIGARRGCPRAG</sequence>
<keyword evidence="2" id="KW-1185">Reference proteome</keyword>